<evidence type="ECO:0000313" key="3">
    <source>
        <dbReference type="Proteomes" id="UP000008190"/>
    </source>
</evidence>
<gene>
    <name evidence="2" type="ordered locus">NOCYR_1763</name>
</gene>
<dbReference type="KEGG" id="ncy:NOCYR_1763"/>
<protein>
    <submittedName>
        <fullName evidence="2">Uncharacterized protein</fullName>
    </submittedName>
</protein>
<reference evidence="2 3" key="1">
    <citation type="journal article" date="2012" name="J. Bacteriol.">
        <title>Genome sequence of the human- and animal-pathogenic strain Nocardia cyriacigeorgica GUH-2.</title>
        <authorList>
            <person name="Zoropogui A."/>
            <person name="Pujic P."/>
            <person name="Normand P."/>
            <person name="Barbe V."/>
            <person name="Beaman B."/>
            <person name="Beaman L."/>
            <person name="Boiron P."/>
            <person name="Colinon C."/>
            <person name="Deredjian A."/>
            <person name="Graindorge A."/>
            <person name="Mangenot S."/>
            <person name="Nazaret S."/>
            <person name="Neto M."/>
            <person name="Petit S."/>
            <person name="Roche D."/>
            <person name="Vallenet D."/>
            <person name="Rodriguez-Nava V."/>
            <person name="Richard Y."/>
            <person name="Cournoyer B."/>
            <person name="Blaha D."/>
        </authorList>
    </citation>
    <scope>NUCLEOTIDE SEQUENCE [LARGE SCALE GENOMIC DNA]</scope>
    <source>
        <strain evidence="2 3">GUH-2</strain>
    </source>
</reference>
<organism evidence="2 3">
    <name type="scientific">Nocardia cyriacigeorgica (strain GUH-2)</name>
    <dbReference type="NCBI Taxonomy" id="1127134"/>
    <lineage>
        <taxon>Bacteria</taxon>
        <taxon>Bacillati</taxon>
        <taxon>Actinomycetota</taxon>
        <taxon>Actinomycetes</taxon>
        <taxon>Mycobacteriales</taxon>
        <taxon>Nocardiaceae</taxon>
        <taxon>Nocardia</taxon>
    </lineage>
</organism>
<dbReference type="AlphaFoldDB" id="H6RC13"/>
<dbReference type="HOGENOM" id="CLU_1957291_0_0_11"/>
<evidence type="ECO:0000313" key="2">
    <source>
        <dbReference type="EMBL" id="CCF62549.1"/>
    </source>
</evidence>
<evidence type="ECO:0000256" key="1">
    <source>
        <dbReference type="SAM" id="MobiDB-lite"/>
    </source>
</evidence>
<dbReference type="STRING" id="1127134.NOCYR_1763"/>
<dbReference type="Proteomes" id="UP000008190">
    <property type="component" value="Chromosome"/>
</dbReference>
<sequence>MLCVAYSYLSRRAWRLRPHIAAISGHPRPAAARGVVPGQLDELGPARSPRRLPSGLGLRGDSADIGEPKSRAARLRGMSLSGWLPASHGLTSGIWARHQPDPKAMTSNFLPKREQPKLLCNVAHSAGY</sequence>
<name>H6RC13_NOCCG</name>
<dbReference type="EMBL" id="FO082843">
    <property type="protein sequence ID" value="CCF62549.1"/>
    <property type="molecule type" value="Genomic_DNA"/>
</dbReference>
<keyword evidence="3" id="KW-1185">Reference proteome</keyword>
<feature type="region of interest" description="Disordered" evidence="1">
    <location>
        <begin position="41"/>
        <end position="67"/>
    </location>
</feature>
<accession>H6RC13</accession>
<proteinExistence type="predicted"/>